<comment type="caution">
    <text evidence="3">The sequence shown here is derived from an EMBL/GenBank/DDBJ whole genome shotgun (WGS) entry which is preliminary data.</text>
</comment>
<organism evidence="3 4">
    <name type="scientific">Chryseobacterium soli</name>
    <dbReference type="NCBI Taxonomy" id="445961"/>
    <lineage>
        <taxon>Bacteria</taxon>
        <taxon>Pseudomonadati</taxon>
        <taxon>Bacteroidota</taxon>
        <taxon>Flavobacteriia</taxon>
        <taxon>Flavobacteriales</taxon>
        <taxon>Weeksellaceae</taxon>
        <taxon>Chryseobacterium group</taxon>
        <taxon>Chryseobacterium</taxon>
    </lineage>
</organism>
<keyword evidence="2" id="KW-1133">Transmembrane helix</keyword>
<dbReference type="AlphaFoldDB" id="A0A086A2G1"/>
<evidence type="ECO:0000313" key="3">
    <source>
        <dbReference type="EMBL" id="KFF10875.1"/>
    </source>
</evidence>
<dbReference type="STRING" id="445961.IW15_16985"/>
<feature type="compositionally biased region" description="Basic and acidic residues" evidence="1">
    <location>
        <begin position="116"/>
        <end position="126"/>
    </location>
</feature>
<keyword evidence="2" id="KW-0472">Membrane</keyword>
<evidence type="ECO:0008006" key="5">
    <source>
        <dbReference type="Google" id="ProtNLM"/>
    </source>
</evidence>
<dbReference type="eggNOG" id="ENOG503462Y">
    <property type="taxonomic scope" value="Bacteria"/>
</dbReference>
<feature type="compositionally biased region" description="Polar residues" evidence="1">
    <location>
        <begin position="127"/>
        <end position="137"/>
    </location>
</feature>
<accession>A0A086A2G1</accession>
<dbReference type="RefSeq" id="WP_034713605.1">
    <property type="nucleotide sequence ID" value="NZ_JPRH01000008.1"/>
</dbReference>
<dbReference type="EMBL" id="JPRH01000008">
    <property type="protein sequence ID" value="KFF10875.1"/>
    <property type="molecule type" value="Genomic_DNA"/>
</dbReference>
<protein>
    <recommendedName>
        <fullName evidence="5">Lipoprotein</fullName>
    </recommendedName>
</protein>
<name>A0A086A2G1_9FLAO</name>
<gene>
    <name evidence="3" type="ORF">IW15_16985</name>
</gene>
<feature type="region of interest" description="Disordered" evidence="1">
    <location>
        <begin position="116"/>
        <end position="138"/>
    </location>
</feature>
<proteinExistence type="predicted"/>
<evidence type="ECO:0000313" key="4">
    <source>
        <dbReference type="Proteomes" id="UP000028705"/>
    </source>
</evidence>
<feature type="transmembrane region" description="Helical" evidence="2">
    <location>
        <begin position="164"/>
        <end position="184"/>
    </location>
</feature>
<dbReference type="OrthoDB" id="1259727at2"/>
<keyword evidence="4" id="KW-1185">Reference proteome</keyword>
<evidence type="ECO:0000256" key="1">
    <source>
        <dbReference type="SAM" id="MobiDB-lite"/>
    </source>
</evidence>
<reference evidence="3 4" key="1">
    <citation type="submission" date="2014-07" db="EMBL/GenBank/DDBJ databases">
        <title>Genome of Chryseobacterium soli DSM 19298.</title>
        <authorList>
            <person name="Stropko S.J."/>
            <person name="Pipes S.E."/>
            <person name="Newman J."/>
        </authorList>
    </citation>
    <scope>NUCLEOTIDE SEQUENCE [LARGE SCALE GENOMIC DNA]</scope>
    <source>
        <strain evidence="3 4">DSM 19298</strain>
    </source>
</reference>
<keyword evidence="2" id="KW-0812">Transmembrane</keyword>
<evidence type="ECO:0000256" key="2">
    <source>
        <dbReference type="SAM" id="Phobius"/>
    </source>
</evidence>
<dbReference type="Proteomes" id="UP000028705">
    <property type="component" value="Unassembled WGS sequence"/>
</dbReference>
<dbReference type="PROSITE" id="PS51257">
    <property type="entry name" value="PROKAR_LIPOPROTEIN"/>
    <property type="match status" value="1"/>
</dbReference>
<sequence length="189" mass="21145">MKVKIMLLIIWSSLLLGCRSKHKITTTYKENTTETENVKTDSFSAQNLKTGQSTSADAILEEKKSEMSGDLLIKGTSDASNPLVFHNVVGSDTLQSISIMGTAEYIISNHYAKADHQKSEGKKEQSTHTIQDVTQETASKETIREVDSKISEETKKIQLNGLDVAAWIFITIMGITLILLFFTYKYFKQ</sequence>